<dbReference type="Pfam" id="PF13637">
    <property type="entry name" value="Ank_4"/>
    <property type="match status" value="1"/>
</dbReference>
<sequence>MVMENDQPVTLKTDDLFKAAENGNVSVFKSLSESQLPLRNDDGRSLLHVAVSSAHLEINKINECLD</sequence>
<dbReference type="InterPro" id="IPR036770">
    <property type="entry name" value="Ankyrin_rpt-contain_sf"/>
</dbReference>
<dbReference type="Gene3D" id="1.25.40.20">
    <property type="entry name" value="Ankyrin repeat-containing domain"/>
    <property type="match status" value="1"/>
</dbReference>
<dbReference type="Proteomes" id="UP000245207">
    <property type="component" value="Unassembled WGS sequence"/>
</dbReference>
<proteinExistence type="predicted"/>
<dbReference type="EMBL" id="PKPP01002500">
    <property type="protein sequence ID" value="PWA74857.1"/>
    <property type="molecule type" value="Genomic_DNA"/>
</dbReference>
<gene>
    <name evidence="1" type="ORF">CTI12_AA246590</name>
</gene>
<keyword evidence="2" id="KW-1185">Reference proteome</keyword>
<comment type="caution">
    <text evidence="1">The sequence shown here is derived from an EMBL/GenBank/DDBJ whole genome shotgun (WGS) entry which is preliminary data.</text>
</comment>
<dbReference type="STRING" id="35608.A0A2U1NMX0"/>
<name>A0A2U1NMX0_ARTAN</name>
<dbReference type="AlphaFoldDB" id="A0A2U1NMX0"/>
<reference evidence="1 2" key="1">
    <citation type="journal article" date="2018" name="Mol. Plant">
        <title>The genome of Artemisia annua provides insight into the evolution of Asteraceae family and artemisinin biosynthesis.</title>
        <authorList>
            <person name="Shen Q."/>
            <person name="Zhang L."/>
            <person name="Liao Z."/>
            <person name="Wang S."/>
            <person name="Yan T."/>
            <person name="Shi P."/>
            <person name="Liu M."/>
            <person name="Fu X."/>
            <person name="Pan Q."/>
            <person name="Wang Y."/>
            <person name="Lv Z."/>
            <person name="Lu X."/>
            <person name="Zhang F."/>
            <person name="Jiang W."/>
            <person name="Ma Y."/>
            <person name="Chen M."/>
            <person name="Hao X."/>
            <person name="Li L."/>
            <person name="Tang Y."/>
            <person name="Lv G."/>
            <person name="Zhou Y."/>
            <person name="Sun X."/>
            <person name="Brodelius P.E."/>
            <person name="Rose J.K.C."/>
            <person name="Tang K."/>
        </authorList>
    </citation>
    <scope>NUCLEOTIDE SEQUENCE [LARGE SCALE GENOMIC DNA]</scope>
    <source>
        <strain evidence="2">cv. Huhao1</strain>
        <tissue evidence="1">Leaf</tissue>
    </source>
</reference>
<accession>A0A2U1NMX0</accession>
<evidence type="ECO:0000313" key="2">
    <source>
        <dbReference type="Proteomes" id="UP000245207"/>
    </source>
</evidence>
<dbReference type="OrthoDB" id="20872at2759"/>
<dbReference type="GO" id="GO:0000502">
    <property type="term" value="C:proteasome complex"/>
    <property type="evidence" value="ECO:0007669"/>
    <property type="project" value="UniProtKB-KW"/>
</dbReference>
<dbReference type="InterPro" id="IPR002110">
    <property type="entry name" value="Ankyrin_rpt"/>
</dbReference>
<keyword evidence="1" id="KW-0647">Proteasome</keyword>
<protein>
    <submittedName>
        <fullName evidence="1">26S proteasome non-ATPase regulatory subunit 10</fullName>
    </submittedName>
</protein>
<organism evidence="1 2">
    <name type="scientific">Artemisia annua</name>
    <name type="common">Sweet wormwood</name>
    <dbReference type="NCBI Taxonomy" id="35608"/>
    <lineage>
        <taxon>Eukaryota</taxon>
        <taxon>Viridiplantae</taxon>
        <taxon>Streptophyta</taxon>
        <taxon>Embryophyta</taxon>
        <taxon>Tracheophyta</taxon>
        <taxon>Spermatophyta</taxon>
        <taxon>Magnoliopsida</taxon>
        <taxon>eudicotyledons</taxon>
        <taxon>Gunneridae</taxon>
        <taxon>Pentapetalae</taxon>
        <taxon>asterids</taxon>
        <taxon>campanulids</taxon>
        <taxon>Asterales</taxon>
        <taxon>Asteraceae</taxon>
        <taxon>Asteroideae</taxon>
        <taxon>Anthemideae</taxon>
        <taxon>Artemisiinae</taxon>
        <taxon>Artemisia</taxon>
    </lineage>
</organism>
<dbReference type="SUPFAM" id="SSF140860">
    <property type="entry name" value="Pseudo ankyrin repeat-like"/>
    <property type="match status" value="1"/>
</dbReference>
<evidence type="ECO:0000313" key="1">
    <source>
        <dbReference type="EMBL" id="PWA74857.1"/>
    </source>
</evidence>